<accession>A0A6N2TXM9</accession>
<sequence>MSFPIQTLVVNPSGKKKHTIGPLDAQVSLVNKDGTDFSAGSSAYELPAAGEDTLGGIKQYAPEQAIGNVDSNIAEAAADTPTKDEFDKLVTAFNTLAKQFDDIIAGLVSAGAVKLPDKK</sequence>
<dbReference type="Gene3D" id="6.10.140.1630">
    <property type="match status" value="1"/>
</dbReference>
<dbReference type="RefSeq" id="WP_156567788.1">
    <property type="nucleotide sequence ID" value="NZ_CACRSR010000013.1"/>
</dbReference>
<proteinExistence type="predicted"/>
<name>A0A6N2TXM9_BIFAD</name>
<dbReference type="Proteomes" id="UP001206013">
    <property type="component" value="Unassembled WGS sequence"/>
</dbReference>
<dbReference type="EMBL" id="CACRSR010000013">
    <property type="protein sequence ID" value="VYT10744.1"/>
    <property type="molecule type" value="Genomic_DNA"/>
</dbReference>
<dbReference type="EMBL" id="JANFYM010000002">
    <property type="protein sequence ID" value="MCQ4792464.1"/>
    <property type="molecule type" value="Genomic_DNA"/>
</dbReference>
<evidence type="ECO:0000313" key="2">
    <source>
        <dbReference type="EMBL" id="VYT10744.1"/>
    </source>
</evidence>
<evidence type="ECO:0008006" key="3">
    <source>
        <dbReference type="Google" id="ProtNLM"/>
    </source>
</evidence>
<evidence type="ECO:0000313" key="1">
    <source>
        <dbReference type="EMBL" id="MCQ4792464.1"/>
    </source>
</evidence>
<reference evidence="2" key="1">
    <citation type="submission" date="2019-11" db="EMBL/GenBank/DDBJ databases">
        <authorList>
            <person name="Feng L."/>
        </authorList>
    </citation>
    <scope>NUCLEOTIDE SEQUENCE</scope>
    <source>
        <strain evidence="2">BAdolescentisLFYP80</strain>
    </source>
</reference>
<reference evidence="1" key="2">
    <citation type="submission" date="2022-06" db="EMBL/GenBank/DDBJ databases">
        <title>Isolation of gut microbiota from human fecal samples.</title>
        <authorList>
            <person name="Pamer E.G."/>
            <person name="Barat B."/>
            <person name="Waligurski E."/>
            <person name="Medina S."/>
            <person name="Paddock L."/>
            <person name="Mostad J."/>
        </authorList>
    </citation>
    <scope>NUCLEOTIDE SEQUENCE</scope>
    <source>
        <strain evidence="1">SL.1.01</strain>
    </source>
</reference>
<dbReference type="AlphaFoldDB" id="A0A6N2TXM9"/>
<protein>
    <recommendedName>
        <fullName evidence="3">Head fiber protein</fullName>
    </recommendedName>
</protein>
<organism evidence="2">
    <name type="scientific">Bifidobacterium adolescentis</name>
    <dbReference type="NCBI Taxonomy" id="1680"/>
    <lineage>
        <taxon>Bacteria</taxon>
        <taxon>Bacillati</taxon>
        <taxon>Actinomycetota</taxon>
        <taxon>Actinomycetes</taxon>
        <taxon>Bifidobacteriales</taxon>
        <taxon>Bifidobacteriaceae</taxon>
        <taxon>Bifidobacterium</taxon>
    </lineage>
</organism>
<gene>
    <name evidence="2" type="ORF">BALFYP80_01671</name>
    <name evidence="1" type="ORF">NE692_03160</name>
</gene>